<dbReference type="InterPro" id="IPR006037">
    <property type="entry name" value="RCK_C"/>
</dbReference>
<evidence type="ECO:0000313" key="10">
    <source>
        <dbReference type="Proteomes" id="UP000236592"/>
    </source>
</evidence>
<evidence type="ECO:0000259" key="8">
    <source>
        <dbReference type="PROSITE" id="PS51202"/>
    </source>
</evidence>
<dbReference type="KEGG" id="taj:C1A40_11325"/>
<dbReference type="NCBIfam" id="NF007038">
    <property type="entry name" value="PRK09496.2-6"/>
    <property type="match status" value="1"/>
</dbReference>
<dbReference type="Pfam" id="PF02254">
    <property type="entry name" value="TrkA_N"/>
    <property type="match status" value="2"/>
</dbReference>
<keyword evidence="10" id="KW-1185">Reference proteome</keyword>
<dbReference type="GO" id="GO:0015079">
    <property type="term" value="F:potassium ion transmembrane transporter activity"/>
    <property type="evidence" value="ECO:0007669"/>
    <property type="project" value="InterPro"/>
</dbReference>
<organism evidence="9 10">
    <name type="scientific">Pseudotamlana carrageenivorans</name>
    <dbReference type="NCBI Taxonomy" id="2069432"/>
    <lineage>
        <taxon>Bacteria</taxon>
        <taxon>Pseudomonadati</taxon>
        <taxon>Bacteroidota</taxon>
        <taxon>Flavobacteriia</taxon>
        <taxon>Flavobacteriales</taxon>
        <taxon>Flavobacteriaceae</taxon>
        <taxon>Pseudotamlana</taxon>
    </lineage>
</organism>
<proteinExistence type="predicted"/>
<dbReference type="EMBL" id="CP025938">
    <property type="protein sequence ID" value="AUS06006.1"/>
    <property type="molecule type" value="Genomic_DNA"/>
</dbReference>
<dbReference type="InterPro" id="IPR003148">
    <property type="entry name" value="RCK_N"/>
</dbReference>
<keyword evidence="2" id="KW-0813">Transport</keyword>
<dbReference type="Pfam" id="PF02080">
    <property type="entry name" value="TrkA_C"/>
    <property type="match status" value="2"/>
</dbReference>
<keyword evidence="6" id="KW-0406">Ion transport</keyword>
<dbReference type="Proteomes" id="UP000236592">
    <property type="component" value="Chromosome"/>
</dbReference>
<feature type="domain" description="RCK C-terminal" evidence="8">
    <location>
        <begin position="160"/>
        <end position="246"/>
    </location>
</feature>
<keyword evidence="4" id="KW-0630">Potassium</keyword>
<feature type="domain" description="RCK N-terminal" evidence="7">
    <location>
        <begin position="19"/>
        <end position="140"/>
    </location>
</feature>
<dbReference type="RefSeq" id="WP_102995987.1">
    <property type="nucleotide sequence ID" value="NZ_CP025938.1"/>
</dbReference>
<evidence type="ECO:0000256" key="3">
    <source>
        <dbReference type="ARBA" id="ARBA00022538"/>
    </source>
</evidence>
<name>A0A2I7SJC9_9FLAO</name>
<dbReference type="NCBIfam" id="NF007031">
    <property type="entry name" value="PRK09496.1-2"/>
    <property type="match status" value="1"/>
</dbReference>
<accession>A0A2I7SJC9</accession>
<evidence type="ECO:0000256" key="1">
    <source>
        <dbReference type="ARBA" id="ARBA00017378"/>
    </source>
</evidence>
<evidence type="ECO:0000256" key="6">
    <source>
        <dbReference type="ARBA" id="ARBA00023065"/>
    </source>
</evidence>
<evidence type="ECO:0000313" key="9">
    <source>
        <dbReference type="EMBL" id="AUS06006.1"/>
    </source>
</evidence>
<dbReference type="NCBIfam" id="NF007039">
    <property type="entry name" value="PRK09496.3-2"/>
    <property type="match status" value="1"/>
</dbReference>
<dbReference type="NCBIfam" id="NF007032">
    <property type="entry name" value="PRK09496.1-4"/>
    <property type="match status" value="1"/>
</dbReference>
<evidence type="ECO:0000259" key="7">
    <source>
        <dbReference type="PROSITE" id="PS51201"/>
    </source>
</evidence>
<keyword evidence="5" id="KW-0520">NAD</keyword>
<dbReference type="PRINTS" id="PR00335">
    <property type="entry name" value="KUPTAKETRKA"/>
</dbReference>
<dbReference type="OrthoDB" id="9775180at2"/>
<keyword evidence="3" id="KW-0633">Potassium transport</keyword>
<dbReference type="Gene3D" id="3.40.50.720">
    <property type="entry name" value="NAD(P)-binding Rossmann-like Domain"/>
    <property type="match status" value="2"/>
</dbReference>
<dbReference type="PANTHER" id="PTHR43833:SF5">
    <property type="entry name" value="TRK SYSTEM POTASSIUM UPTAKE PROTEIN TRKA"/>
    <property type="match status" value="1"/>
</dbReference>
<dbReference type="AlphaFoldDB" id="A0A2I7SJC9"/>
<dbReference type="SUPFAM" id="SSF116726">
    <property type="entry name" value="TrkA C-terminal domain-like"/>
    <property type="match status" value="2"/>
</dbReference>
<gene>
    <name evidence="9" type="ORF">C1A40_11325</name>
</gene>
<dbReference type="Gene3D" id="3.30.70.1450">
    <property type="entry name" value="Regulator of K+ conductance, C-terminal domain"/>
    <property type="match status" value="2"/>
</dbReference>
<dbReference type="GO" id="GO:0005886">
    <property type="term" value="C:plasma membrane"/>
    <property type="evidence" value="ECO:0007669"/>
    <property type="project" value="InterPro"/>
</dbReference>
<feature type="domain" description="RCK N-terminal" evidence="7">
    <location>
        <begin position="251"/>
        <end position="368"/>
    </location>
</feature>
<evidence type="ECO:0000256" key="4">
    <source>
        <dbReference type="ARBA" id="ARBA00022958"/>
    </source>
</evidence>
<dbReference type="InterPro" id="IPR050721">
    <property type="entry name" value="Trk_Ktr_HKT_K-transport"/>
</dbReference>
<evidence type="ECO:0000256" key="5">
    <source>
        <dbReference type="ARBA" id="ARBA00023027"/>
    </source>
</evidence>
<dbReference type="InterPro" id="IPR006036">
    <property type="entry name" value="K_uptake_TrkA"/>
</dbReference>
<dbReference type="InterPro" id="IPR036721">
    <property type="entry name" value="RCK_C_sf"/>
</dbReference>
<dbReference type="InterPro" id="IPR036291">
    <property type="entry name" value="NAD(P)-bd_dom_sf"/>
</dbReference>
<protein>
    <recommendedName>
        <fullName evidence="1">Trk system potassium uptake protein TrkA</fullName>
    </recommendedName>
</protein>
<evidence type="ECO:0000256" key="2">
    <source>
        <dbReference type="ARBA" id="ARBA00022448"/>
    </source>
</evidence>
<dbReference type="PROSITE" id="PS51202">
    <property type="entry name" value="RCK_C"/>
    <property type="match status" value="2"/>
</dbReference>
<sequence>MWCPIFYTIFVLLFYDNRKMKIIIAGAGEVGFHLAKLLSYESQEITLIDPNKKSLAHADNQLDIRVVKGDATSIAILREARVDSCDLFIAVTSSETTNITVCVLAKQLGANRTIARISNTEFIHFKDEVGFTKFGIDELISPEALAASEIELSLKQSSFNETYEFEEGALTMAGLTLSSSANFVGKTVKEAAEIFPEIHFVPIAIQRFGTQYTTIPRGDTVFKRGDSVVFITSEGGAEELCKLSGKVNREIKDVMILGGGQIGFKTARDLSSKGFNVKLLEGDRDRAFDLADVLTKVLVINSDGRNADLLDEENIGDMDAFIAVGPNSETNIMSCLVAKSKGVKKTIALVENMDYFDLSHSIGIDTLINKKLLAANNIFRYIRRGEVVAMTKLSNLNAELLEFEVKSSSAVCNKSIKSIDFPRSAIIGGVIRNGVGMIALGNFKIQAGDRVVVCCLLKSIKRVEKLFI</sequence>
<feature type="domain" description="RCK C-terminal" evidence="8">
    <location>
        <begin position="388"/>
        <end position="468"/>
    </location>
</feature>
<reference evidence="10" key="1">
    <citation type="submission" date="2018-01" db="EMBL/GenBank/DDBJ databases">
        <title>Complete genome of Tamlana sp. UJ94.</title>
        <authorList>
            <person name="Jung J."/>
            <person name="Chung D."/>
            <person name="Bae S.S."/>
            <person name="Baek K."/>
        </authorList>
    </citation>
    <scope>NUCLEOTIDE SEQUENCE [LARGE SCALE GENOMIC DNA]</scope>
    <source>
        <strain evidence="10">UJ94</strain>
    </source>
</reference>
<dbReference type="PROSITE" id="PS51201">
    <property type="entry name" value="RCK_N"/>
    <property type="match status" value="2"/>
</dbReference>
<dbReference type="SUPFAM" id="SSF51735">
    <property type="entry name" value="NAD(P)-binding Rossmann-fold domains"/>
    <property type="match status" value="2"/>
</dbReference>
<dbReference type="PANTHER" id="PTHR43833">
    <property type="entry name" value="POTASSIUM CHANNEL PROTEIN 2-RELATED-RELATED"/>
    <property type="match status" value="1"/>
</dbReference>